<accession>A0A6A4C763</accession>
<dbReference type="GO" id="GO:0003964">
    <property type="term" value="F:RNA-directed DNA polymerase activity"/>
    <property type="evidence" value="ECO:0007669"/>
    <property type="project" value="UniProtKB-KW"/>
</dbReference>
<keyword evidence="2" id="KW-0645">Protease</keyword>
<dbReference type="InterPro" id="IPR041588">
    <property type="entry name" value="Integrase_H2C2"/>
</dbReference>
<dbReference type="SUPFAM" id="SSF54160">
    <property type="entry name" value="Chromo domain-like"/>
    <property type="match status" value="1"/>
</dbReference>
<dbReference type="SMART" id="SM00298">
    <property type="entry name" value="CHROMO"/>
    <property type="match status" value="1"/>
</dbReference>
<keyword evidence="9" id="KW-0378">Hydrolase</keyword>
<keyword evidence="8" id="KW-0255">Endonuclease</keyword>
<evidence type="ECO:0000259" key="18">
    <source>
        <dbReference type="PROSITE" id="PS50158"/>
    </source>
</evidence>
<dbReference type="Gene3D" id="3.30.420.10">
    <property type="entry name" value="Ribonuclease H-like superfamily/Ribonuclease H"/>
    <property type="match status" value="1"/>
</dbReference>
<dbReference type="CDD" id="cd01647">
    <property type="entry name" value="RT_LTR"/>
    <property type="match status" value="1"/>
</dbReference>
<name>A0A6A4C763_9STRA</name>
<dbReference type="Pfam" id="PF17921">
    <property type="entry name" value="Integrase_H2C2"/>
    <property type="match status" value="1"/>
</dbReference>
<proteinExistence type="predicted"/>
<evidence type="ECO:0000313" key="21">
    <source>
        <dbReference type="Proteomes" id="UP000434957"/>
    </source>
</evidence>
<evidence type="ECO:0000256" key="12">
    <source>
        <dbReference type="ARBA" id="ARBA00022918"/>
    </source>
</evidence>
<dbReference type="InterPro" id="IPR001878">
    <property type="entry name" value="Znf_CCHC"/>
</dbReference>
<dbReference type="InterPro" id="IPR043128">
    <property type="entry name" value="Rev_trsase/Diguanyl_cyclase"/>
</dbReference>
<evidence type="ECO:0000256" key="9">
    <source>
        <dbReference type="ARBA" id="ARBA00022801"/>
    </source>
</evidence>
<dbReference type="Gene3D" id="3.30.70.270">
    <property type="match status" value="2"/>
</dbReference>
<feature type="domain" description="CCHC-type" evidence="18">
    <location>
        <begin position="232"/>
        <end position="247"/>
    </location>
</feature>
<dbReference type="InterPro" id="IPR000477">
    <property type="entry name" value="RT_dom"/>
</dbReference>
<keyword evidence="12" id="KW-0695">RNA-directed DNA polymerase</keyword>
<keyword evidence="7" id="KW-0064">Aspartyl protease</keyword>
<dbReference type="SUPFAM" id="SSF56672">
    <property type="entry name" value="DNA/RNA polymerases"/>
    <property type="match status" value="1"/>
</dbReference>
<dbReference type="InterPro" id="IPR021109">
    <property type="entry name" value="Peptidase_aspartic_dom_sf"/>
</dbReference>
<dbReference type="GO" id="GO:0006310">
    <property type="term" value="P:DNA recombination"/>
    <property type="evidence" value="ECO:0007669"/>
    <property type="project" value="UniProtKB-KW"/>
</dbReference>
<keyword evidence="3" id="KW-0808">Transferase</keyword>
<keyword evidence="10" id="KW-0460">Magnesium</keyword>
<dbReference type="GO" id="GO:0003887">
    <property type="term" value="F:DNA-directed DNA polymerase activity"/>
    <property type="evidence" value="ECO:0007669"/>
    <property type="project" value="UniProtKB-KW"/>
</dbReference>
<feature type="domain" description="Integrase catalytic" evidence="19">
    <location>
        <begin position="1212"/>
        <end position="1374"/>
    </location>
</feature>
<feature type="domain" description="Chromo" evidence="17">
    <location>
        <begin position="1528"/>
        <end position="1583"/>
    </location>
</feature>
<dbReference type="Gene3D" id="2.40.70.10">
    <property type="entry name" value="Acid Proteases"/>
    <property type="match status" value="1"/>
</dbReference>
<dbReference type="InterPro" id="IPR050951">
    <property type="entry name" value="Retrovirus_Pol_polyprotein"/>
</dbReference>
<dbReference type="InterPro" id="IPR005162">
    <property type="entry name" value="Retrotrans_gag_dom"/>
</dbReference>
<comment type="caution">
    <text evidence="20">The sequence shown here is derived from an EMBL/GenBank/DDBJ whole genome shotgun (WGS) entry which is preliminary data.</text>
</comment>
<evidence type="ECO:0000256" key="15">
    <source>
        <dbReference type="ARBA" id="ARBA00023172"/>
    </source>
</evidence>
<keyword evidence="5" id="KW-0540">Nuclease</keyword>
<dbReference type="InterPro" id="IPR036397">
    <property type="entry name" value="RNaseH_sf"/>
</dbReference>
<evidence type="ECO:0000256" key="4">
    <source>
        <dbReference type="ARBA" id="ARBA00022695"/>
    </source>
</evidence>
<dbReference type="PANTHER" id="PTHR37984">
    <property type="entry name" value="PROTEIN CBG26694"/>
    <property type="match status" value="1"/>
</dbReference>
<dbReference type="Pfam" id="PF24626">
    <property type="entry name" value="SH3_Tf2-1"/>
    <property type="match status" value="1"/>
</dbReference>
<evidence type="ECO:0000256" key="1">
    <source>
        <dbReference type="ARBA" id="ARBA00012493"/>
    </source>
</evidence>
<dbReference type="EC" id="2.7.7.49" evidence="1"/>
<dbReference type="InterPro" id="IPR000953">
    <property type="entry name" value="Chromo/chromo_shadow_dom"/>
</dbReference>
<sequence>MTKLVNRPPAEKRVEGISMPKYSGSLGESLELFLDQARLFFEAKDIDYMHPSNSRRVLAMMVSNLQGQAAAWYVTQQSSIDTIDELADALRREFIPADLQERLRDALYKLKQREGRDLADYVTRYRQLIMRVKDMSEIDKIALFTRGLVTQTRAEVVYRRCTTVRDAISVAMEYERAHPQQQQHGQGNHRFRGRFAEQRENHGQRSHPGPEPMEIGHGQFVSRDECFQRNLCFFCKKPGHRMANCRQRGKTDRRPAEGAGVIARHRVGNMKESNEPEGFDHLTINAAALSGSGRHQLLRKSGTVGNNAVIILLDSGADHNVIRKGLSTNVLRRKQAKAERFDGSTTTVQWINEVQESIDFDGFILADMVFSEWDLPPSHDVIFGKPFFDEYNPVINWRTHEVQLEPGLQSLHTAFQAEMDFFESAVRAADPDEERNAQERGAFFLEDANPDRLCNDDRSFLQEHELSPDMVEWLQTHPTPRSTWLPPAHISDTTFEKNLRLGSYEEVYRVKVSASAASEVVPGFLESLLAEYADVFPTELPDDLPKERAVEFELTMKPGVQPSSRAPFRLSRTEQDALDVFVRELLHKGWLEVSDSPRVSNIFGVPKKDATTGVAPSRSQWIKSGNSALPIRWVVDYRYINSQTEVPKIPLPRIDELFDQMVGCAVFSTIDLAQGYHQMRIAANSRKYTAFRTDKETYHWCVAPMGLSGMPGVWSRLMRLLFGRFAFVVVYLDDLCIYSHSEAEHCEHLRVVFDVLRSERLFARRSKCVFGAASVDFLGHTVSQEGLCVDKRKTHAIEQYPAPTTVKQLQSFLGLAGYYRRFIYGFAEIVLPLSELVKKVATWRWGEEQQRAFLQLKLHLQQAPDLQLPDFTKPFVVTTDASGRCCGGVLSQQTEGHDLPIAFFSKKFSDAEQNWPVHEQELFAIKLALSKWRHYLHGRPFDVYTDNSACTWFMAHPQVSGKLARWLDFFGQYTFTLHHVKGEVNVVADTLSRPAMTKAETTSMARTPNYPMVHDCGGKCREMEYSLRRHQISSTQLGLLQDTDARLILDDDFRGRSGVAVPVTVPHEVYSMHVGEMTISVTNVHLDAATKRDFAQGYRRDSLYTGLGKSSPSKTIPAGELKWEQGLVYLENDAALRRLCVPDYSNLRVALLAEFHDGPVSAHPGIRRTQLKLCQWYFWPTLLADVKHYMQSCSTCARFKSSSLHKNGELMPLPVPSECWEIVGIDFVTGLPASSGYDAIMVCIDHLSKRPKYTPTYTTVTGAQAAAIFFEVVVRNHGLPAAIVSDRDPKFTGSFWQELMRIMGVKLRMTTAFRPQADGQTERQNRVLEDGLRCMVSLHGTNWSDVLSTVGYAHATLVSASTKMSPFQIDTGRVARTPGVTTETRNDYAANFIQERQKIIDKAQKNLLEAKARQKTYYDQGRSGVQFQEGEWVYLSTRNLPLAHAARGTRIDKDKLAARFVGPFQIINMLNKNVAKLKLPKSMSRLHNSFNVDVLRHVVESPAEFLSRPLPKVSPVHFSPDNDDGDLHVIERLIKQRTRRRKRQYLVHWQGLPDTEDTWENEAHIRHVVHWKHLLKELRARRR</sequence>
<dbReference type="InterPro" id="IPR001584">
    <property type="entry name" value="Integrase_cat-core"/>
</dbReference>
<dbReference type="PANTHER" id="PTHR37984:SF5">
    <property type="entry name" value="PROTEIN NYNRIN-LIKE"/>
    <property type="match status" value="1"/>
</dbReference>
<dbReference type="Proteomes" id="UP000434957">
    <property type="component" value="Unassembled WGS sequence"/>
</dbReference>
<dbReference type="PROSITE" id="PS50158">
    <property type="entry name" value="ZF_CCHC"/>
    <property type="match status" value="1"/>
</dbReference>
<evidence type="ECO:0000256" key="13">
    <source>
        <dbReference type="ARBA" id="ARBA00022932"/>
    </source>
</evidence>
<dbReference type="InterPro" id="IPR012337">
    <property type="entry name" value="RNaseH-like_sf"/>
</dbReference>
<evidence type="ECO:0000256" key="7">
    <source>
        <dbReference type="ARBA" id="ARBA00022750"/>
    </source>
</evidence>
<dbReference type="CDD" id="cd09274">
    <property type="entry name" value="RNase_HI_RT_Ty3"/>
    <property type="match status" value="1"/>
</dbReference>
<evidence type="ECO:0000256" key="6">
    <source>
        <dbReference type="ARBA" id="ARBA00022723"/>
    </source>
</evidence>
<dbReference type="InterPro" id="IPR023780">
    <property type="entry name" value="Chromo_domain"/>
</dbReference>
<dbReference type="PROSITE" id="PS50013">
    <property type="entry name" value="CHROMO_2"/>
    <property type="match status" value="1"/>
</dbReference>
<evidence type="ECO:0000256" key="16">
    <source>
        <dbReference type="PROSITE-ProRule" id="PRU00047"/>
    </source>
</evidence>
<dbReference type="GO" id="GO:0015074">
    <property type="term" value="P:DNA integration"/>
    <property type="evidence" value="ECO:0007669"/>
    <property type="project" value="UniProtKB-KW"/>
</dbReference>
<dbReference type="CDD" id="cd00303">
    <property type="entry name" value="retropepsin_like"/>
    <property type="match status" value="1"/>
</dbReference>
<evidence type="ECO:0000256" key="5">
    <source>
        <dbReference type="ARBA" id="ARBA00022722"/>
    </source>
</evidence>
<keyword evidence="14" id="KW-0238">DNA-binding</keyword>
<evidence type="ECO:0000256" key="3">
    <source>
        <dbReference type="ARBA" id="ARBA00022679"/>
    </source>
</evidence>
<reference evidence="20 21" key="1">
    <citation type="submission" date="2018-08" db="EMBL/GenBank/DDBJ databases">
        <title>Genomic investigation of the strawberry pathogen Phytophthora fragariae indicates pathogenicity is determined by transcriptional variation in three key races.</title>
        <authorList>
            <person name="Adams T.M."/>
            <person name="Armitage A.D."/>
            <person name="Sobczyk M.K."/>
            <person name="Bates H.J."/>
            <person name="Dunwell J.M."/>
            <person name="Nellist C.F."/>
            <person name="Harrison R.J."/>
        </authorList>
    </citation>
    <scope>NUCLEOTIDE SEQUENCE [LARGE SCALE GENOMIC DNA]</scope>
    <source>
        <strain evidence="20 21">SCRP333</strain>
    </source>
</reference>
<dbReference type="Gene3D" id="2.40.50.40">
    <property type="match status" value="1"/>
</dbReference>
<evidence type="ECO:0000256" key="11">
    <source>
        <dbReference type="ARBA" id="ARBA00022908"/>
    </source>
</evidence>
<dbReference type="InterPro" id="IPR043502">
    <property type="entry name" value="DNA/RNA_pol_sf"/>
</dbReference>
<dbReference type="InterPro" id="IPR016197">
    <property type="entry name" value="Chromo-like_dom_sf"/>
</dbReference>
<protein>
    <recommendedName>
        <fullName evidence="1">RNA-directed DNA polymerase</fullName>
        <ecNumber evidence="1">2.7.7.49</ecNumber>
    </recommendedName>
</protein>
<dbReference type="InterPro" id="IPR056924">
    <property type="entry name" value="SH3_Tf2-1"/>
</dbReference>
<dbReference type="GO" id="GO:0004519">
    <property type="term" value="F:endonuclease activity"/>
    <property type="evidence" value="ECO:0007669"/>
    <property type="project" value="UniProtKB-KW"/>
</dbReference>
<keyword evidence="11" id="KW-0229">DNA integration</keyword>
<dbReference type="Pfam" id="PF17917">
    <property type="entry name" value="RT_RNaseH"/>
    <property type="match status" value="1"/>
</dbReference>
<dbReference type="Gene3D" id="1.10.340.70">
    <property type="match status" value="1"/>
</dbReference>
<dbReference type="Pfam" id="PF00078">
    <property type="entry name" value="RVT_1"/>
    <property type="match status" value="1"/>
</dbReference>
<organism evidence="20 21">
    <name type="scientific">Phytophthora rubi</name>
    <dbReference type="NCBI Taxonomy" id="129364"/>
    <lineage>
        <taxon>Eukaryota</taxon>
        <taxon>Sar</taxon>
        <taxon>Stramenopiles</taxon>
        <taxon>Oomycota</taxon>
        <taxon>Peronosporomycetes</taxon>
        <taxon>Peronosporales</taxon>
        <taxon>Peronosporaceae</taxon>
        <taxon>Phytophthora</taxon>
    </lineage>
</organism>
<keyword evidence="21" id="KW-1185">Reference proteome</keyword>
<keyword evidence="16" id="KW-0862">Zinc</keyword>
<evidence type="ECO:0000256" key="10">
    <source>
        <dbReference type="ARBA" id="ARBA00022842"/>
    </source>
</evidence>
<evidence type="ECO:0000259" key="17">
    <source>
        <dbReference type="PROSITE" id="PS50013"/>
    </source>
</evidence>
<keyword evidence="16" id="KW-0863">Zinc-finger</keyword>
<dbReference type="FunFam" id="3.30.70.270:FF:000020">
    <property type="entry name" value="Transposon Tf2-6 polyprotein-like Protein"/>
    <property type="match status" value="1"/>
</dbReference>
<dbReference type="Pfam" id="PF00385">
    <property type="entry name" value="Chromo"/>
    <property type="match status" value="1"/>
</dbReference>
<dbReference type="GO" id="GO:0006508">
    <property type="term" value="P:proteolysis"/>
    <property type="evidence" value="ECO:0007669"/>
    <property type="project" value="UniProtKB-KW"/>
</dbReference>
<keyword evidence="15" id="KW-0233">DNA recombination</keyword>
<dbReference type="Gene3D" id="3.10.10.10">
    <property type="entry name" value="HIV Type 1 Reverse Transcriptase, subunit A, domain 1"/>
    <property type="match status" value="1"/>
</dbReference>
<evidence type="ECO:0000256" key="8">
    <source>
        <dbReference type="ARBA" id="ARBA00022759"/>
    </source>
</evidence>
<keyword evidence="13" id="KW-0239">DNA-directed DNA polymerase</keyword>
<dbReference type="SUPFAM" id="SSF53098">
    <property type="entry name" value="Ribonuclease H-like"/>
    <property type="match status" value="1"/>
</dbReference>
<dbReference type="FunFam" id="3.10.20.370:FF:000001">
    <property type="entry name" value="Retrovirus-related Pol polyprotein from transposon 17.6-like protein"/>
    <property type="match status" value="1"/>
</dbReference>
<dbReference type="GO" id="GO:0004190">
    <property type="term" value="F:aspartic-type endopeptidase activity"/>
    <property type="evidence" value="ECO:0007669"/>
    <property type="project" value="UniProtKB-KW"/>
</dbReference>
<evidence type="ECO:0000259" key="19">
    <source>
        <dbReference type="PROSITE" id="PS50994"/>
    </source>
</evidence>
<keyword evidence="4" id="KW-0548">Nucleotidyltransferase</keyword>
<dbReference type="Pfam" id="PF03732">
    <property type="entry name" value="Retrotrans_gag"/>
    <property type="match status" value="1"/>
</dbReference>
<dbReference type="GO" id="GO:0003677">
    <property type="term" value="F:DNA binding"/>
    <property type="evidence" value="ECO:0007669"/>
    <property type="project" value="UniProtKB-KW"/>
</dbReference>
<evidence type="ECO:0000313" key="20">
    <source>
        <dbReference type="EMBL" id="KAE9282169.1"/>
    </source>
</evidence>
<dbReference type="EMBL" id="QXFT01003845">
    <property type="protein sequence ID" value="KAE9282169.1"/>
    <property type="molecule type" value="Genomic_DNA"/>
</dbReference>
<evidence type="ECO:0000256" key="2">
    <source>
        <dbReference type="ARBA" id="ARBA00022670"/>
    </source>
</evidence>
<dbReference type="SMART" id="SM00343">
    <property type="entry name" value="ZnF_C2HC"/>
    <property type="match status" value="1"/>
</dbReference>
<dbReference type="InterPro" id="IPR041373">
    <property type="entry name" value="RT_RNaseH"/>
</dbReference>
<evidence type="ECO:0000256" key="14">
    <source>
        <dbReference type="ARBA" id="ARBA00023125"/>
    </source>
</evidence>
<dbReference type="GO" id="GO:0008270">
    <property type="term" value="F:zinc ion binding"/>
    <property type="evidence" value="ECO:0007669"/>
    <property type="project" value="UniProtKB-KW"/>
</dbReference>
<dbReference type="PROSITE" id="PS50994">
    <property type="entry name" value="INTEGRASE"/>
    <property type="match status" value="1"/>
</dbReference>
<keyword evidence="6" id="KW-0479">Metal-binding</keyword>
<gene>
    <name evidence="20" type="ORF">PR003_g27476</name>
</gene>